<evidence type="ECO:0000313" key="4">
    <source>
        <dbReference type="EMBL" id="MDH4573247.1"/>
    </source>
</evidence>
<feature type="domain" description="Acyltransferase 3" evidence="2">
    <location>
        <begin position="15"/>
        <end position="342"/>
    </location>
</feature>
<dbReference type="InterPro" id="IPR043968">
    <property type="entry name" value="SGNH"/>
</dbReference>
<proteinExistence type="predicted"/>
<dbReference type="GO" id="GO:0016746">
    <property type="term" value="F:acyltransferase activity"/>
    <property type="evidence" value="ECO:0007669"/>
    <property type="project" value="UniProtKB-KW"/>
</dbReference>
<feature type="domain" description="SGNH" evidence="3">
    <location>
        <begin position="427"/>
        <end position="643"/>
    </location>
</feature>
<feature type="transmembrane region" description="Helical" evidence="1">
    <location>
        <begin position="359"/>
        <end position="380"/>
    </location>
</feature>
<feature type="transmembrane region" description="Helical" evidence="1">
    <location>
        <begin position="177"/>
        <end position="196"/>
    </location>
</feature>
<dbReference type="PANTHER" id="PTHR23028">
    <property type="entry name" value="ACETYLTRANSFERASE"/>
    <property type="match status" value="1"/>
</dbReference>
<evidence type="ECO:0000256" key="1">
    <source>
        <dbReference type="SAM" id="Phobius"/>
    </source>
</evidence>
<keyword evidence="1" id="KW-1133">Transmembrane helix</keyword>
<dbReference type="InterPro" id="IPR002656">
    <property type="entry name" value="Acyl_transf_3_dom"/>
</dbReference>
<organism evidence="4 5">
    <name type="scientific">Salinicola acroporae</name>
    <dbReference type="NCBI Taxonomy" id="1541440"/>
    <lineage>
        <taxon>Bacteria</taxon>
        <taxon>Pseudomonadati</taxon>
        <taxon>Pseudomonadota</taxon>
        <taxon>Gammaproteobacteria</taxon>
        <taxon>Oceanospirillales</taxon>
        <taxon>Halomonadaceae</taxon>
        <taxon>Salinicola</taxon>
    </lineage>
</organism>
<reference evidence="4" key="1">
    <citation type="journal article" date="2015" name="Antonie Van Leeuwenhoek">
        <title>Comparative 16S rRNA signatures and multilocus sequence analysis for the genus Salinicola and description of Salinicola acroporae sp. nov., isolated from coral Acropora digitifera.</title>
        <authorList>
            <person name="Lepcha R.T."/>
            <person name="Poddar A."/>
            <person name="Schumann P."/>
            <person name="Das S.K."/>
        </authorList>
    </citation>
    <scope>NUCLEOTIDE SEQUENCE</scope>
    <source>
        <strain evidence="4">S4-41</strain>
    </source>
</reference>
<keyword evidence="5" id="KW-1185">Reference proteome</keyword>
<dbReference type="EMBL" id="PGFS01000001">
    <property type="protein sequence ID" value="MDH4573247.1"/>
    <property type="molecule type" value="Genomic_DNA"/>
</dbReference>
<feature type="transmembrane region" description="Helical" evidence="1">
    <location>
        <begin position="290"/>
        <end position="309"/>
    </location>
</feature>
<keyword evidence="1" id="KW-0472">Membrane</keyword>
<dbReference type="InterPro" id="IPR050879">
    <property type="entry name" value="Acyltransferase_3"/>
</dbReference>
<keyword evidence="4" id="KW-0808">Transferase</keyword>
<evidence type="ECO:0000259" key="2">
    <source>
        <dbReference type="Pfam" id="PF01757"/>
    </source>
</evidence>
<accession>A0ABT6I6C1</accession>
<name>A0ABT6I6C1_9GAMM</name>
<feature type="transmembrane region" description="Helical" evidence="1">
    <location>
        <begin position="258"/>
        <end position="278"/>
    </location>
</feature>
<feature type="transmembrane region" description="Helical" evidence="1">
    <location>
        <begin position="41"/>
        <end position="59"/>
    </location>
</feature>
<feature type="transmembrane region" description="Helical" evidence="1">
    <location>
        <begin position="13"/>
        <end position="34"/>
    </location>
</feature>
<evidence type="ECO:0000259" key="3">
    <source>
        <dbReference type="Pfam" id="PF19040"/>
    </source>
</evidence>
<comment type="caution">
    <text evidence="4">The sequence shown here is derived from an EMBL/GenBank/DDBJ whole genome shotgun (WGS) entry which is preliminary data.</text>
</comment>
<sequence>MERSHSLGKEQKYLYEIQGLRAVAALMVAVYHIWIQRVSGGVDVFFVVAAFFVVGSLTRRVPLSLADVLDYYGKTLRRLLPSAALVVCTTILLSMWLMPDSMWRNQIKHAMASMLFLENWSLALTATDYLQQGAPPSPFQQLWALAVQVQFYFAFPLLLWAGLKLDSRRGRGDNRSCVLLLVAITVLSLCYSIYITEKNQSWAYFDTFARAWEFALGGLLALGISRVSLSPSAAKMLGWISLVVLTTFALFLDVSTLFPGVVALVPVLAAIGIVIAARNRCDMRLLNNRFVVWFGDMSFSFYLWHWPLLSFYRYVTGSFDVGLLPGLAIIGGAGVLAFLTTWGLETPVRRSTLLSRRRIHTYGACVLLMAFPLASLAMWYQDYQGRSAAARSELAAFLRAPDGPDDDLQPSTLIASMDLPASSFDGCHQNYLQPEVRECTYGDPDADYTVVLAGGSHAQHWLAALKVAAEREAFRLISMTKGACMLSTDPHARYQVNPSCLAWNREALERLGELKPDLVFTTATRGQGPEERVPKGYRQAWQRLADDDIDVLAIRDNPWYGFDVPKCVDLQDNPSVACSIPRRSVLKAQSPTDQVHLPNVQFADLSDLFCDDRRCSPLRDNVLVYRDDHHITNTFSYLAADRIIAALHRAESTFDDPPRGG</sequence>
<feature type="transmembrane region" description="Helical" evidence="1">
    <location>
        <begin position="79"/>
        <end position="98"/>
    </location>
</feature>
<dbReference type="Pfam" id="PF01757">
    <property type="entry name" value="Acyl_transf_3"/>
    <property type="match status" value="1"/>
</dbReference>
<dbReference type="PANTHER" id="PTHR23028:SF53">
    <property type="entry name" value="ACYL_TRANSF_3 DOMAIN-CONTAINING PROTEIN"/>
    <property type="match status" value="1"/>
</dbReference>
<feature type="transmembrane region" description="Helical" evidence="1">
    <location>
        <begin position="142"/>
        <end position="165"/>
    </location>
</feature>
<dbReference type="Proteomes" id="UP001162135">
    <property type="component" value="Unassembled WGS sequence"/>
</dbReference>
<evidence type="ECO:0000313" key="5">
    <source>
        <dbReference type="Proteomes" id="UP001162135"/>
    </source>
</evidence>
<keyword evidence="1" id="KW-0812">Transmembrane</keyword>
<gene>
    <name evidence="4" type="ORF">CUR86_12880</name>
</gene>
<feature type="transmembrane region" description="Helical" evidence="1">
    <location>
        <begin position="236"/>
        <end position="252"/>
    </location>
</feature>
<reference evidence="4" key="2">
    <citation type="submission" date="2017-11" db="EMBL/GenBank/DDBJ databases">
        <authorList>
            <person name="Das S.K."/>
        </authorList>
    </citation>
    <scope>NUCLEOTIDE SEQUENCE</scope>
    <source>
        <strain evidence="4">S4-41</strain>
    </source>
</reference>
<protein>
    <submittedName>
        <fullName evidence="4">Acyltransferase</fullName>
    </submittedName>
</protein>
<feature type="transmembrane region" description="Helical" evidence="1">
    <location>
        <begin position="321"/>
        <end position="339"/>
    </location>
</feature>
<keyword evidence="4" id="KW-0012">Acyltransferase</keyword>
<dbReference type="Pfam" id="PF19040">
    <property type="entry name" value="SGNH"/>
    <property type="match status" value="1"/>
</dbReference>
<feature type="transmembrane region" description="Helical" evidence="1">
    <location>
        <begin position="202"/>
        <end position="224"/>
    </location>
</feature>